<name>Q6YSU2_ORYSJ</name>
<feature type="compositionally biased region" description="Low complexity" evidence="1">
    <location>
        <begin position="1"/>
        <end position="10"/>
    </location>
</feature>
<protein>
    <submittedName>
        <fullName evidence="2">Uncharacterized protein</fullName>
    </submittedName>
</protein>
<evidence type="ECO:0000313" key="3">
    <source>
        <dbReference type="Proteomes" id="UP000000763"/>
    </source>
</evidence>
<evidence type="ECO:0000313" key="2">
    <source>
        <dbReference type="EMBL" id="BAC84798.1"/>
    </source>
</evidence>
<dbReference type="AlphaFoldDB" id="Q6YSU2"/>
<dbReference type="EMBL" id="AP006344">
    <property type="protein sequence ID" value="BAC84798.1"/>
    <property type="molecule type" value="Genomic_DNA"/>
</dbReference>
<sequence>MPPPAAAAAGPPVPGFRGGEAPATAAPFTGQPPAAGSERESRGEGATTSHLAATSRLPSAADSHLPPLPPLGCPSPAAARPTLPGSSGGEGAAAAASSADHRQRERSRRTPLL</sequence>
<evidence type="ECO:0000256" key="1">
    <source>
        <dbReference type="SAM" id="MobiDB-lite"/>
    </source>
</evidence>
<feature type="compositionally biased region" description="Basic residues" evidence="1">
    <location>
        <begin position="104"/>
        <end position="113"/>
    </location>
</feature>
<accession>Q6YSU2</accession>
<feature type="region of interest" description="Disordered" evidence="1">
    <location>
        <begin position="1"/>
        <end position="113"/>
    </location>
</feature>
<proteinExistence type="predicted"/>
<gene>
    <name evidence="2" type="primary">P0680C01.26</name>
</gene>
<dbReference type="Proteomes" id="UP000000763">
    <property type="component" value="Chromosome 7"/>
</dbReference>
<organism evidence="2 3">
    <name type="scientific">Oryza sativa subsp. japonica</name>
    <name type="common">Rice</name>
    <dbReference type="NCBI Taxonomy" id="39947"/>
    <lineage>
        <taxon>Eukaryota</taxon>
        <taxon>Viridiplantae</taxon>
        <taxon>Streptophyta</taxon>
        <taxon>Embryophyta</taxon>
        <taxon>Tracheophyta</taxon>
        <taxon>Spermatophyta</taxon>
        <taxon>Magnoliopsida</taxon>
        <taxon>Liliopsida</taxon>
        <taxon>Poales</taxon>
        <taxon>Poaceae</taxon>
        <taxon>BOP clade</taxon>
        <taxon>Oryzoideae</taxon>
        <taxon>Oryzeae</taxon>
        <taxon>Oryzinae</taxon>
        <taxon>Oryza</taxon>
        <taxon>Oryza sativa</taxon>
    </lineage>
</organism>
<reference evidence="3" key="1">
    <citation type="journal article" date="2005" name="Nature">
        <title>The map-based sequence of the rice genome.</title>
        <authorList>
            <consortium name="International rice genome sequencing project (IRGSP)"/>
            <person name="Matsumoto T."/>
            <person name="Wu J."/>
            <person name="Kanamori H."/>
            <person name="Katayose Y."/>
            <person name="Fujisawa M."/>
            <person name="Namiki N."/>
            <person name="Mizuno H."/>
            <person name="Yamamoto K."/>
            <person name="Antonio B.A."/>
            <person name="Baba T."/>
            <person name="Sakata K."/>
            <person name="Nagamura Y."/>
            <person name="Aoki H."/>
            <person name="Arikawa K."/>
            <person name="Arita K."/>
            <person name="Bito T."/>
            <person name="Chiden Y."/>
            <person name="Fujitsuka N."/>
            <person name="Fukunaka R."/>
            <person name="Hamada M."/>
            <person name="Harada C."/>
            <person name="Hayashi A."/>
            <person name="Hijishita S."/>
            <person name="Honda M."/>
            <person name="Hosokawa S."/>
            <person name="Ichikawa Y."/>
            <person name="Idonuma A."/>
            <person name="Iijima M."/>
            <person name="Ikeda M."/>
            <person name="Ikeno M."/>
            <person name="Ito K."/>
            <person name="Ito S."/>
            <person name="Ito T."/>
            <person name="Ito Y."/>
            <person name="Ito Y."/>
            <person name="Iwabuchi A."/>
            <person name="Kamiya K."/>
            <person name="Karasawa W."/>
            <person name="Kurita K."/>
            <person name="Katagiri S."/>
            <person name="Kikuta A."/>
            <person name="Kobayashi H."/>
            <person name="Kobayashi N."/>
            <person name="Machita K."/>
            <person name="Maehara T."/>
            <person name="Masukawa M."/>
            <person name="Mizubayashi T."/>
            <person name="Mukai Y."/>
            <person name="Nagasaki H."/>
            <person name="Nagata Y."/>
            <person name="Naito S."/>
            <person name="Nakashima M."/>
            <person name="Nakama Y."/>
            <person name="Nakamichi Y."/>
            <person name="Nakamura M."/>
            <person name="Meguro A."/>
            <person name="Negishi M."/>
            <person name="Ohta I."/>
            <person name="Ohta T."/>
            <person name="Okamoto M."/>
            <person name="Ono N."/>
            <person name="Saji S."/>
            <person name="Sakaguchi M."/>
            <person name="Sakai K."/>
            <person name="Shibata M."/>
            <person name="Shimokawa T."/>
            <person name="Song J."/>
            <person name="Takazaki Y."/>
            <person name="Terasawa K."/>
            <person name="Tsugane M."/>
            <person name="Tsuji K."/>
            <person name="Ueda S."/>
            <person name="Waki K."/>
            <person name="Yamagata H."/>
            <person name="Yamamoto M."/>
            <person name="Yamamoto S."/>
            <person name="Yamane H."/>
            <person name="Yoshiki S."/>
            <person name="Yoshihara R."/>
            <person name="Yukawa K."/>
            <person name="Zhong H."/>
            <person name="Yano M."/>
            <person name="Yuan Q."/>
            <person name="Ouyang S."/>
            <person name="Liu J."/>
            <person name="Jones K.M."/>
            <person name="Gansberger K."/>
            <person name="Moffat K."/>
            <person name="Hill J."/>
            <person name="Bera J."/>
            <person name="Fadrosh D."/>
            <person name="Jin S."/>
            <person name="Johri S."/>
            <person name="Kim M."/>
            <person name="Overton L."/>
            <person name="Reardon M."/>
            <person name="Tsitrin T."/>
            <person name="Vuong H."/>
            <person name="Weaver B."/>
            <person name="Ciecko A."/>
            <person name="Tallon L."/>
            <person name="Jackson J."/>
            <person name="Pai G."/>
            <person name="Aken S.V."/>
            <person name="Utterback T."/>
            <person name="Reidmuller S."/>
            <person name="Feldblyum T."/>
            <person name="Hsiao J."/>
            <person name="Zismann V."/>
            <person name="Iobst S."/>
            <person name="de Vazeille A.R."/>
            <person name="Buell C.R."/>
            <person name="Ying K."/>
            <person name="Li Y."/>
            <person name="Lu T."/>
            <person name="Huang Y."/>
            <person name="Zhao Q."/>
            <person name="Feng Q."/>
            <person name="Zhang L."/>
            <person name="Zhu J."/>
            <person name="Weng Q."/>
            <person name="Mu J."/>
            <person name="Lu Y."/>
            <person name="Fan D."/>
            <person name="Liu Y."/>
            <person name="Guan J."/>
            <person name="Zhang Y."/>
            <person name="Yu S."/>
            <person name="Liu X."/>
            <person name="Zhang Y."/>
            <person name="Hong G."/>
            <person name="Han B."/>
            <person name="Choisne N."/>
            <person name="Demange N."/>
            <person name="Orjeda G."/>
            <person name="Samain S."/>
            <person name="Cattolico L."/>
            <person name="Pelletier E."/>
            <person name="Couloux A."/>
            <person name="Segurens B."/>
            <person name="Wincker P."/>
            <person name="D'Hont A."/>
            <person name="Scarpelli C."/>
            <person name="Weissenbach J."/>
            <person name="Salanoubat M."/>
            <person name="Quetier F."/>
            <person name="Yu Y."/>
            <person name="Kim H.R."/>
            <person name="Rambo T."/>
            <person name="Currie J."/>
            <person name="Collura K."/>
            <person name="Luo M."/>
            <person name="Yang T."/>
            <person name="Ammiraju J.S.S."/>
            <person name="Engler F."/>
            <person name="Soderlund C."/>
            <person name="Wing R.A."/>
            <person name="Palmer L.E."/>
            <person name="de la Bastide M."/>
            <person name="Spiegel L."/>
            <person name="Nascimento L."/>
            <person name="Zutavern T."/>
            <person name="O'Shaughnessy A."/>
            <person name="Dike S."/>
            <person name="Dedhia N."/>
            <person name="Preston R."/>
            <person name="Balija V."/>
            <person name="McCombie W.R."/>
            <person name="Chow T."/>
            <person name="Chen H."/>
            <person name="Chung M."/>
            <person name="Chen C."/>
            <person name="Shaw J."/>
            <person name="Wu H."/>
            <person name="Hsiao K."/>
            <person name="Chao Y."/>
            <person name="Chu M."/>
            <person name="Cheng C."/>
            <person name="Hour A."/>
            <person name="Lee P."/>
            <person name="Lin S."/>
            <person name="Lin Y."/>
            <person name="Liou J."/>
            <person name="Liu S."/>
            <person name="Hsing Y."/>
            <person name="Raghuvanshi S."/>
            <person name="Mohanty A."/>
            <person name="Bharti A.K."/>
            <person name="Gaur A."/>
            <person name="Gupta V."/>
            <person name="Kumar D."/>
            <person name="Ravi V."/>
            <person name="Vij S."/>
            <person name="Kapur A."/>
            <person name="Khurana P."/>
            <person name="Khurana P."/>
            <person name="Khurana J.P."/>
            <person name="Tyagi A.K."/>
            <person name="Gaikwad K."/>
            <person name="Singh A."/>
            <person name="Dalal V."/>
            <person name="Srivastava S."/>
            <person name="Dixit A."/>
            <person name="Pal A.K."/>
            <person name="Ghazi I.A."/>
            <person name="Yadav M."/>
            <person name="Pandit A."/>
            <person name="Bhargava A."/>
            <person name="Sureshbabu K."/>
            <person name="Batra K."/>
            <person name="Sharma T.R."/>
            <person name="Mohapatra T."/>
            <person name="Singh N.K."/>
            <person name="Messing J."/>
            <person name="Nelson A.B."/>
            <person name="Fuks G."/>
            <person name="Kavchok S."/>
            <person name="Keizer G."/>
            <person name="Linton E."/>
            <person name="Llaca V."/>
            <person name="Song R."/>
            <person name="Tanyolac B."/>
            <person name="Young S."/>
            <person name="Ho-Il K."/>
            <person name="Hahn J.H."/>
            <person name="Sangsakoo G."/>
            <person name="Vanavichit A."/>
            <person name="de Mattos Luiz.A.T."/>
            <person name="Zimmer P.D."/>
            <person name="Malone G."/>
            <person name="Dellagostin O."/>
            <person name="de Oliveira A.C."/>
            <person name="Bevan M."/>
            <person name="Bancroft I."/>
            <person name="Minx P."/>
            <person name="Cordum H."/>
            <person name="Wilson R."/>
            <person name="Cheng Z."/>
            <person name="Jin W."/>
            <person name="Jiang J."/>
            <person name="Leong S.A."/>
            <person name="Iwama H."/>
            <person name="Gojobori T."/>
            <person name="Itoh T."/>
            <person name="Niimura Y."/>
            <person name="Fujii Y."/>
            <person name="Habara T."/>
            <person name="Sakai H."/>
            <person name="Sato Y."/>
            <person name="Wilson G."/>
            <person name="Kumar K."/>
            <person name="McCouch S."/>
            <person name="Juretic N."/>
            <person name="Hoen D."/>
            <person name="Wright S."/>
            <person name="Bruskiewich R."/>
            <person name="Bureau T."/>
            <person name="Miyao A."/>
            <person name="Hirochika H."/>
            <person name="Nishikawa T."/>
            <person name="Kadowaki K."/>
            <person name="Sugiura M."/>
            <person name="Burr B."/>
            <person name="Sasaki T."/>
        </authorList>
    </citation>
    <scope>NUCLEOTIDE SEQUENCE [LARGE SCALE GENOMIC DNA]</scope>
    <source>
        <strain evidence="3">cv. Nipponbare</strain>
    </source>
</reference>
<reference evidence="3" key="2">
    <citation type="journal article" date="2008" name="Nucleic Acids Res.">
        <title>The rice annotation project database (RAP-DB): 2008 update.</title>
        <authorList>
            <consortium name="The rice annotation project (RAP)"/>
        </authorList>
    </citation>
    <scope>GENOME REANNOTATION</scope>
    <source>
        <strain evidence="3">cv. Nipponbare</strain>
    </source>
</reference>